<evidence type="ECO:0000313" key="2">
    <source>
        <dbReference type="Proteomes" id="UP000295703"/>
    </source>
</evidence>
<dbReference type="Proteomes" id="UP000295703">
    <property type="component" value="Unassembled WGS sequence"/>
</dbReference>
<evidence type="ECO:0008006" key="3">
    <source>
        <dbReference type="Google" id="ProtNLM"/>
    </source>
</evidence>
<protein>
    <recommendedName>
        <fullName evidence="3">Heterokaryon incompatibility domain-containing protein</fullName>
    </recommendedName>
</protein>
<reference evidence="1 2" key="1">
    <citation type="submission" date="2018-12" db="EMBL/GenBank/DDBJ databases">
        <title>Genome sequence and assembly of Colletotrichum trifolii.</title>
        <authorList>
            <person name="Gan P."/>
            <person name="Shirasu K."/>
        </authorList>
    </citation>
    <scope>NUCLEOTIDE SEQUENCE [LARGE SCALE GENOMIC DNA]</scope>
    <source>
        <strain evidence="1 2">543-2</strain>
    </source>
</reference>
<evidence type="ECO:0000313" key="1">
    <source>
        <dbReference type="EMBL" id="TDZ41187.1"/>
    </source>
</evidence>
<keyword evidence="2" id="KW-1185">Reference proteome</keyword>
<organism evidence="1 2">
    <name type="scientific">Colletotrichum trifolii</name>
    <dbReference type="NCBI Taxonomy" id="5466"/>
    <lineage>
        <taxon>Eukaryota</taxon>
        <taxon>Fungi</taxon>
        <taxon>Dikarya</taxon>
        <taxon>Ascomycota</taxon>
        <taxon>Pezizomycotina</taxon>
        <taxon>Sordariomycetes</taxon>
        <taxon>Hypocreomycetidae</taxon>
        <taxon>Glomerellales</taxon>
        <taxon>Glomerellaceae</taxon>
        <taxon>Colletotrichum</taxon>
        <taxon>Colletotrichum orbiculare species complex</taxon>
    </lineage>
</organism>
<accession>A0A4R8QPI9</accession>
<proteinExistence type="predicted"/>
<comment type="caution">
    <text evidence="1">The sequence shown here is derived from an EMBL/GenBank/DDBJ whole genome shotgun (WGS) entry which is preliminary data.</text>
</comment>
<dbReference type="AlphaFoldDB" id="A0A4R8QPI9"/>
<dbReference type="EMBL" id="RYZW01000145">
    <property type="protein sequence ID" value="TDZ41187.1"/>
    <property type="molecule type" value="Genomic_DNA"/>
</dbReference>
<name>A0A4R8QPI9_COLTR</name>
<sequence>MHDVDDNSWVTIAAVEANTNQDGFLHPRSKWKPVQMRARFDDNVFSDVLLFPRHLGSVCCRNDSPLFTRAWTMQETLLSSRIILYGPREVRLLCLEDE</sequence>
<gene>
    <name evidence="1" type="ORF">CTRI78_v009877</name>
</gene>